<feature type="compositionally biased region" description="Basic and acidic residues" evidence="1">
    <location>
        <begin position="190"/>
        <end position="207"/>
    </location>
</feature>
<evidence type="ECO:0000313" key="3">
    <source>
        <dbReference type="Proteomes" id="UP001177212"/>
    </source>
</evidence>
<name>A0ABT9FC30_9GAMM</name>
<evidence type="ECO:0000256" key="1">
    <source>
        <dbReference type="SAM" id="MobiDB-lite"/>
    </source>
</evidence>
<dbReference type="RefSeq" id="WP_305471569.1">
    <property type="nucleotide sequence ID" value="NZ_JAUYVT010000004.1"/>
</dbReference>
<sequence length="339" mass="37262">MENTVTPTDKSTLANIANQAALSLDAITSAKKEWFPAALALLPVIYKPELLKKLGYNNGATAYFKDQSNALGLKQTTLANIKNTFQKVIAHKKLFKNIDIKNVNVSILTNLFNKAKASNAKGQLTEANIKAQIKKALEEGVLTKTDINYVEDIDQQIEFTKSLKIVELDETDPNYEIILQALDGDFSPEPAKETQKITRAEPAKTKEQTTGNNEKTPKDIAAEEEAQTTLETTLETAKKSDADVAQAPKETKTISTAKPISETTESVSVESTPIETQKIHRVESNSEIINHFRELNIEDKELIGSVAAAMVGDQTEALLLSLPANKQTLLIEMIKRIKG</sequence>
<proteinExistence type="predicted"/>
<comment type="caution">
    <text evidence="2">The sequence shown here is derived from an EMBL/GenBank/DDBJ whole genome shotgun (WGS) entry which is preliminary data.</text>
</comment>
<organism evidence="2 3">
    <name type="scientific">Pseudoalteromonas marina</name>
    <dbReference type="NCBI Taxonomy" id="267375"/>
    <lineage>
        <taxon>Bacteria</taxon>
        <taxon>Pseudomonadati</taxon>
        <taxon>Pseudomonadota</taxon>
        <taxon>Gammaproteobacteria</taxon>
        <taxon>Alteromonadales</taxon>
        <taxon>Pseudoalteromonadaceae</taxon>
        <taxon>Pseudoalteromonas</taxon>
    </lineage>
</organism>
<feature type="region of interest" description="Disordered" evidence="1">
    <location>
        <begin position="186"/>
        <end position="221"/>
    </location>
</feature>
<dbReference type="EMBL" id="JAUYVT010000004">
    <property type="protein sequence ID" value="MDP2564288.1"/>
    <property type="molecule type" value="Genomic_DNA"/>
</dbReference>
<dbReference type="Proteomes" id="UP001177212">
    <property type="component" value="Unassembled WGS sequence"/>
</dbReference>
<accession>A0ABT9FC30</accession>
<protein>
    <submittedName>
        <fullName evidence="2">Uncharacterized protein</fullName>
    </submittedName>
</protein>
<keyword evidence="3" id="KW-1185">Reference proteome</keyword>
<gene>
    <name evidence="2" type="ORF">Q8W34_06560</name>
</gene>
<evidence type="ECO:0000313" key="2">
    <source>
        <dbReference type="EMBL" id="MDP2564288.1"/>
    </source>
</evidence>
<reference evidence="2" key="1">
    <citation type="submission" date="2023-07" db="EMBL/GenBank/DDBJ databases">
        <title>Genome content predicts the carbon catabolic preferences of heterotrophic bacteria.</title>
        <authorList>
            <person name="Gralka M."/>
        </authorList>
    </citation>
    <scope>NUCLEOTIDE SEQUENCE</scope>
    <source>
        <strain evidence="2">4G09</strain>
    </source>
</reference>